<gene>
    <name evidence="4" type="ORF">RCL2_002418400</name>
    <name evidence="3" type="ORF">RclHR1_12620003</name>
</gene>
<dbReference type="SMART" id="SM00225">
    <property type="entry name" value="BTB"/>
    <property type="match status" value="1"/>
</dbReference>
<dbReference type="CDD" id="cd11709">
    <property type="entry name" value="SPRY"/>
    <property type="match status" value="1"/>
</dbReference>
<organism evidence="3 5">
    <name type="scientific">Rhizophagus clarus</name>
    <dbReference type="NCBI Taxonomy" id="94130"/>
    <lineage>
        <taxon>Eukaryota</taxon>
        <taxon>Fungi</taxon>
        <taxon>Fungi incertae sedis</taxon>
        <taxon>Mucoromycota</taxon>
        <taxon>Glomeromycotina</taxon>
        <taxon>Glomeromycetes</taxon>
        <taxon>Glomerales</taxon>
        <taxon>Glomeraceae</taxon>
        <taxon>Rhizophagus</taxon>
    </lineage>
</organism>
<dbReference type="Pfam" id="PF00651">
    <property type="entry name" value="BTB"/>
    <property type="match status" value="1"/>
</dbReference>
<dbReference type="InterPro" id="IPR001870">
    <property type="entry name" value="B30.2/SPRY"/>
</dbReference>
<dbReference type="PANTHER" id="PTHR24410:SF23">
    <property type="entry name" value="BTB DOMAIN-CONTAINING PROTEIN-RELATED"/>
    <property type="match status" value="1"/>
</dbReference>
<keyword evidence="5" id="KW-1185">Reference proteome</keyword>
<feature type="domain" description="BTB" evidence="1">
    <location>
        <begin position="21"/>
        <end position="89"/>
    </location>
</feature>
<evidence type="ECO:0000259" key="2">
    <source>
        <dbReference type="PROSITE" id="PS50188"/>
    </source>
</evidence>
<dbReference type="InterPro" id="IPR013320">
    <property type="entry name" value="ConA-like_dom_sf"/>
</dbReference>
<dbReference type="PROSITE" id="PS50188">
    <property type="entry name" value="B302_SPRY"/>
    <property type="match status" value="1"/>
</dbReference>
<dbReference type="PANTHER" id="PTHR24410">
    <property type="entry name" value="HL07962P-RELATED"/>
    <property type="match status" value="1"/>
</dbReference>
<proteinExistence type="predicted"/>
<dbReference type="EMBL" id="BLAL01000259">
    <property type="protein sequence ID" value="GES97596.1"/>
    <property type="molecule type" value="Genomic_DNA"/>
</dbReference>
<feature type="domain" description="B30.2/SPRY" evidence="2">
    <location>
        <begin position="291"/>
        <end position="476"/>
    </location>
</feature>
<dbReference type="EMBL" id="BEXD01000294">
    <property type="protein sequence ID" value="GBB86176.1"/>
    <property type="molecule type" value="Genomic_DNA"/>
</dbReference>
<dbReference type="InterPro" id="IPR011333">
    <property type="entry name" value="SKP1/BTB/POZ_sf"/>
</dbReference>
<evidence type="ECO:0000313" key="3">
    <source>
        <dbReference type="EMBL" id="GBB86176.1"/>
    </source>
</evidence>
<sequence>MARGYSLEQDLRLLINNPKYSDLEILCEDEKKLYGCRAILAARSEVFDRLLYNGMKESYENQISFPKINSAGMEIVLEYTYTGSIKEESLTKDNTVEAFYAADYFQLPDLQNFIMKTIKNTLEKNYSENYSPELLSEFAEKMPLTEDNILLNLLVEEVANIPLNTIEFGRLSIAGLRYLLYSTHEKEKSFATPEYEVFRYSAILGAKQVSNDAYKYYMGQLPTLEQLEQLENSNSVIVENKTIVDYQKVAKELEPLVKLIDFRRIKGRILVNIIEPLGITPSEIIFNVYRYNTLSNNSNLNSTRGIPKMIYVWDETACGSKLIIEDNGEVVHAPINLNSLQSVRAKMVLENKGIFEWDVIVEKDCSSAWIGVCSSENFNYETFAGYQLTGWVFGSNSGYCYNSGNCINNYCPSFGDGTKITVHLDMNKRTCAFTVNGTKYSKVSSWNNLPSKLYPVVSLRYPGRIRIQAHQNNILL</sequence>
<name>A0A2Z6R0L2_9GLOM</name>
<dbReference type="InterPro" id="IPR000210">
    <property type="entry name" value="BTB/POZ_dom"/>
</dbReference>
<dbReference type="SUPFAM" id="SSF54695">
    <property type="entry name" value="POZ domain"/>
    <property type="match status" value="1"/>
</dbReference>
<dbReference type="PROSITE" id="PS50097">
    <property type="entry name" value="BTB"/>
    <property type="match status" value="1"/>
</dbReference>
<dbReference type="InterPro" id="IPR051481">
    <property type="entry name" value="BTB-POZ/Galectin-3-binding"/>
</dbReference>
<comment type="caution">
    <text evidence="3">The sequence shown here is derived from an EMBL/GenBank/DDBJ whole genome shotgun (WGS) entry which is preliminary data.</text>
</comment>
<dbReference type="OrthoDB" id="6359816at2759"/>
<dbReference type="Gene3D" id="2.60.120.920">
    <property type="match status" value="1"/>
</dbReference>
<dbReference type="Proteomes" id="UP000615446">
    <property type="component" value="Unassembled WGS sequence"/>
</dbReference>
<reference evidence="4" key="2">
    <citation type="submission" date="2019-10" db="EMBL/GenBank/DDBJ databases">
        <title>Conservation and host-specific expression of non-tandemly repeated heterogenous ribosome RNA gene in arbuscular mycorrhizal fungi.</title>
        <authorList>
            <person name="Maeda T."/>
            <person name="Kobayashi Y."/>
            <person name="Nakagawa T."/>
            <person name="Ezawa T."/>
            <person name="Yamaguchi K."/>
            <person name="Bino T."/>
            <person name="Nishimoto Y."/>
            <person name="Shigenobu S."/>
            <person name="Kawaguchi M."/>
        </authorList>
    </citation>
    <scope>NUCLEOTIDE SEQUENCE</scope>
    <source>
        <strain evidence="4">HR1</strain>
    </source>
</reference>
<dbReference type="SUPFAM" id="SSF49899">
    <property type="entry name" value="Concanavalin A-like lectins/glucanases"/>
    <property type="match status" value="1"/>
</dbReference>
<evidence type="ECO:0000313" key="5">
    <source>
        <dbReference type="Proteomes" id="UP000247702"/>
    </source>
</evidence>
<dbReference type="Gene3D" id="3.30.710.10">
    <property type="entry name" value="Potassium Channel Kv1.1, Chain A"/>
    <property type="match status" value="1"/>
</dbReference>
<protein>
    <submittedName>
        <fullName evidence="4">Concanavalin A-like lectin/glucanase domain-containing protein</fullName>
    </submittedName>
</protein>
<keyword evidence="4" id="KW-0430">Lectin</keyword>
<reference evidence="3 5" key="1">
    <citation type="submission" date="2017-11" db="EMBL/GenBank/DDBJ databases">
        <title>The genome of Rhizophagus clarus HR1 reveals common genetic basis of auxotrophy among arbuscular mycorrhizal fungi.</title>
        <authorList>
            <person name="Kobayashi Y."/>
        </authorList>
    </citation>
    <scope>NUCLEOTIDE SEQUENCE [LARGE SCALE GENOMIC DNA]</scope>
    <source>
        <strain evidence="3 5">HR1</strain>
    </source>
</reference>
<dbReference type="Pfam" id="PF00622">
    <property type="entry name" value="SPRY"/>
    <property type="match status" value="1"/>
</dbReference>
<evidence type="ECO:0000313" key="4">
    <source>
        <dbReference type="EMBL" id="GES97596.1"/>
    </source>
</evidence>
<accession>A0A2Z6R0L2</accession>
<dbReference type="Proteomes" id="UP000247702">
    <property type="component" value="Unassembled WGS sequence"/>
</dbReference>
<dbReference type="InterPro" id="IPR003877">
    <property type="entry name" value="SPRY_dom"/>
</dbReference>
<dbReference type="SMART" id="SM00449">
    <property type="entry name" value="SPRY"/>
    <property type="match status" value="1"/>
</dbReference>
<dbReference type="InterPro" id="IPR043136">
    <property type="entry name" value="B30.2/SPRY_sf"/>
</dbReference>
<dbReference type="AlphaFoldDB" id="A0A2Z6R0L2"/>
<evidence type="ECO:0000259" key="1">
    <source>
        <dbReference type="PROSITE" id="PS50097"/>
    </source>
</evidence>
<dbReference type="GO" id="GO:0030246">
    <property type="term" value="F:carbohydrate binding"/>
    <property type="evidence" value="ECO:0007669"/>
    <property type="project" value="UniProtKB-KW"/>
</dbReference>